<gene>
    <name evidence="1" type="ordered locus">FRAAL2739</name>
</gene>
<dbReference type="EMBL" id="CT573213">
    <property type="protein sequence ID" value="CAJ61383.1"/>
    <property type="molecule type" value="Genomic_DNA"/>
</dbReference>
<dbReference type="HOGENOM" id="CLU_2011886_0_0_11"/>
<name>Q0RM69_FRAAA</name>
<sequence length="123" mass="13721">MDGLPVPWITLVIAGQVWWGHLHGERRRLCQQDWLCQVCGLLLPDSAAVFVADGRIVSDTAVHRRCAALALTVCPVLSRPQRPMALATAESDDLLADGVPYRRGGHLGYAARWSLRPRDRDRR</sequence>
<dbReference type="STRING" id="326424.FRAAL2739"/>
<accession>Q0RM69</accession>
<evidence type="ECO:0000313" key="1">
    <source>
        <dbReference type="EMBL" id="CAJ61383.1"/>
    </source>
</evidence>
<protein>
    <submittedName>
        <fullName evidence="1">Uncharacterized protein</fullName>
    </submittedName>
</protein>
<keyword evidence="2" id="KW-1185">Reference proteome</keyword>
<dbReference type="AlphaFoldDB" id="Q0RM69"/>
<organism evidence="1 2">
    <name type="scientific">Frankia alni (strain DSM 45986 / CECT 9034 / ACN14a)</name>
    <dbReference type="NCBI Taxonomy" id="326424"/>
    <lineage>
        <taxon>Bacteria</taxon>
        <taxon>Bacillati</taxon>
        <taxon>Actinomycetota</taxon>
        <taxon>Actinomycetes</taxon>
        <taxon>Frankiales</taxon>
        <taxon>Frankiaceae</taxon>
        <taxon>Frankia</taxon>
    </lineage>
</organism>
<proteinExistence type="predicted"/>
<reference evidence="1 2" key="1">
    <citation type="journal article" date="2007" name="Genome Res.">
        <title>Genome characteristics of facultatively symbiotic Frankia sp. strains reflect host range and host plant biogeography.</title>
        <authorList>
            <person name="Normand P."/>
            <person name="Lapierre P."/>
            <person name="Tisa L.S."/>
            <person name="Gogarten J.P."/>
            <person name="Alloisio N."/>
            <person name="Bagnarol E."/>
            <person name="Bassi C.A."/>
            <person name="Berry A.M."/>
            <person name="Bickhart D.M."/>
            <person name="Choisne N."/>
            <person name="Couloux A."/>
            <person name="Cournoyer B."/>
            <person name="Cruveiller S."/>
            <person name="Daubin V."/>
            <person name="Demange N."/>
            <person name="Francino M.P."/>
            <person name="Goltsman E."/>
            <person name="Huang Y."/>
            <person name="Kopp O.R."/>
            <person name="Labarre L."/>
            <person name="Lapidus A."/>
            <person name="Lavire C."/>
            <person name="Marechal J."/>
            <person name="Martinez M."/>
            <person name="Mastronunzio J.E."/>
            <person name="Mullin B.C."/>
            <person name="Niemann J."/>
            <person name="Pujic P."/>
            <person name="Rawnsley T."/>
            <person name="Rouy Z."/>
            <person name="Schenowitz C."/>
            <person name="Sellstedt A."/>
            <person name="Tavares F."/>
            <person name="Tomkins J.P."/>
            <person name="Vallenet D."/>
            <person name="Valverde C."/>
            <person name="Wall L.G."/>
            <person name="Wang Y."/>
            <person name="Medigue C."/>
            <person name="Benson D.R."/>
        </authorList>
    </citation>
    <scope>NUCLEOTIDE SEQUENCE [LARGE SCALE GENOMIC DNA]</scope>
    <source>
        <strain evidence="2">DSM 45986 / CECT 9034 / ACN14a</strain>
    </source>
</reference>
<dbReference type="Proteomes" id="UP000000657">
    <property type="component" value="Chromosome"/>
</dbReference>
<evidence type="ECO:0000313" key="2">
    <source>
        <dbReference type="Proteomes" id="UP000000657"/>
    </source>
</evidence>
<dbReference type="KEGG" id="fal:FRAAL2739"/>